<accession>L9W8M9</accession>
<gene>
    <name evidence="1" type="ORF">C496_02872</name>
</gene>
<evidence type="ECO:0000313" key="1">
    <source>
        <dbReference type="EMBL" id="ELY45850.1"/>
    </source>
</evidence>
<dbReference type="PATRIC" id="fig|1114856.3.peg.593"/>
<dbReference type="Proteomes" id="UP000011599">
    <property type="component" value="Unassembled WGS sequence"/>
</dbReference>
<organism evidence="1 2">
    <name type="scientific">Natronorubrum tibetense GA33</name>
    <dbReference type="NCBI Taxonomy" id="1114856"/>
    <lineage>
        <taxon>Archaea</taxon>
        <taxon>Methanobacteriati</taxon>
        <taxon>Methanobacteriota</taxon>
        <taxon>Stenosarchaea group</taxon>
        <taxon>Halobacteria</taxon>
        <taxon>Halobacteriales</taxon>
        <taxon>Natrialbaceae</taxon>
        <taxon>Natronorubrum</taxon>
    </lineage>
</organism>
<protein>
    <submittedName>
        <fullName evidence="1">Uncharacterized protein</fullName>
    </submittedName>
</protein>
<name>L9W8M9_9EURY</name>
<sequence length="131" mass="14257">MTDRALNFRAIVASIRNDAESTAESTTIVDATGTDPVDVCQAVYRRLGEHTDHADCEFYMSLNTRREMERGLVKRGPEAASLDFLERQIRTDVSMPDETVLFMEPDAVTLGGTITGSSPIGVGTISKTESA</sequence>
<dbReference type="AlphaFoldDB" id="L9W8M9"/>
<dbReference type="EMBL" id="AOHW01000006">
    <property type="protein sequence ID" value="ELY45850.1"/>
    <property type="molecule type" value="Genomic_DNA"/>
</dbReference>
<dbReference type="RefSeq" id="WP_006088284.1">
    <property type="nucleotide sequence ID" value="NZ_AOHW01000006.1"/>
</dbReference>
<dbReference type="OrthoDB" id="165720at2157"/>
<evidence type="ECO:0000313" key="2">
    <source>
        <dbReference type="Proteomes" id="UP000011599"/>
    </source>
</evidence>
<comment type="caution">
    <text evidence="1">The sequence shown here is derived from an EMBL/GenBank/DDBJ whole genome shotgun (WGS) entry which is preliminary data.</text>
</comment>
<dbReference type="eggNOG" id="ENOG502N5I7">
    <property type="taxonomic scope" value="Archaea"/>
</dbReference>
<reference evidence="1 2" key="1">
    <citation type="journal article" date="2014" name="PLoS Genet.">
        <title>Phylogenetically driven sequencing of extremely halophilic archaea reveals strategies for static and dynamic osmo-response.</title>
        <authorList>
            <person name="Becker E.A."/>
            <person name="Seitzer P.M."/>
            <person name="Tritt A."/>
            <person name="Larsen D."/>
            <person name="Krusor M."/>
            <person name="Yao A.I."/>
            <person name="Wu D."/>
            <person name="Madern D."/>
            <person name="Eisen J.A."/>
            <person name="Darling A.E."/>
            <person name="Facciotti M.T."/>
        </authorList>
    </citation>
    <scope>NUCLEOTIDE SEQUENCE [LARGE SCALE GENOMIC DNA]</scope>
    <source>
        <strain evidence="1 2">GA33</strain>
    </source>
</reference>
<proteinExistence type="predicted"/>
<keyword evidence="2" id="KW-1185">Reference proteome</keyword>